<dbReference type="GeneID" id="63834818"/>
<dbReference type="AlphaFoldDB" id="A0A9P4XXZ1"/>
<comment type="caution">
    <text evidence="1">The sequence shown here is derived from an EMBL/GenBank/DDBJ whole genome shotgun (WGS) entry which is preliminary data.</text>
</comment>
<dbReference type="RefSeq" id="XP_040773947.1">
    <property type="nucleotide sequence ID" value="XM_040917689.1"/>
</dbReference>
<dbReference type="Proteomes" id="UP000803844">
    <property type="component" value="Unassembled WGS sequence"/>
</dbReference>
<evidence type="ECO:0000313" key="2">
    <source>
        <dbReference type="Proteomes" id="UP000803844"/>
    </source>
</evidence>
<proteinExistence type="predicted"/>
<protein>
    <submittedName>
        <fullName evidence="1">Uncharacterized protein</fullName>
    </submittedName>
</protein>
<evidence type="ECO:0000313" key="1">
    <source>
        <dbReference type="EMBL" id="KAF3762968.1"/>
    </source>
</evidence>
<accession>A0A9P4XXZ1</accession>
<organism evidence="1 2">
    <name type="scientific">Cryphonectria parasitica (strain ATCC 38755 / EP155)</name>
    <dbReference type="NCBI Taxonomy" id="660469"/>
    <lineage>
        <taxon>Eukaryota</taxon>
        <taxon>Fungi</taxon>
        <taxon>Dikarya</taxon>
        <taxon>Ascomycota</taxon>
        <taxon>Pezizomycotina</taxon>
        <taxon>Sordariomycetes</taxon>
        <taxon>Sordariomycetidae</taxon>
        <taxon>Diaporthales</taxon>
        <taxon>Cryphonectriaceae</taxon>
        <taxon>Cryphonectria-Endothia species complex</taxon>
        <taxon>Cryphonectria</taxon>
    </lineage>
</organism>
<name>A0A9P4XXZ1_CRYP1</name>
<keyword evidence="2" id="KW-1185">Reference proteome</keyword>
<sequence>MLNRILNSCIAKKSFSASSGLLQSHLHHFERFLYIEFIGYEIMLCSFCLEEGVRCKMVDGVKSCSQCIKRSCSCDAGWIPVSSCKFSNCFLSLHTFPDSTFLVFCITNELIRLDSREVEEEERLLERQRELADA</sequence>
<dbReference type="EMBL" id="MU032350">
    <property type="protein sequence ID" value="KAF3762968.1"/>
    <property type="molecule type" value="Genomic_DNA"/>
</dbReference>
<dbReference type="OrthoDB" id="4850399at2759"/>
<reference evidence="1" key="1">
    <citation type="journal article" date="2020" name="Phytopathology">
        <title>Genome sequence of the chestnut blight fungus Cryphonectria parasitica EP155: A fundamental resource for an archetypical invasive plant pathogen.</title>
        <authorList>
            <person name="Crouch J.A."/>
            <person name="Dawe A."/>
            <person name="Aerts A."/>
            <person name="Barry K."/>
            <person name="Churchill A.C.L."/>
            <person name="Grimwood J."/>
            <person name="Hillman B."/>
            <person name="Milgroom M.G."/>
            <person name="Pangilinan J."/>
            <person name="Smith M."/>
            <person name="Salamov A."/>
            <person name="Schmutz J."/>
            <person name="Yadav J."/>
            <person name="Grigoriev I.V."/>
            <person name="Nuss D."/>
        </authorList>
    </citation>
    <scope>NUCLEOTIDE SEQUENCE</scope>
    <source>
        <strain evidence="1">EP155</strain>
    </source>
</reference>
<gene>
    <name evidence="1" type="ORF">M406DRAFT_264755</name>
</gene>